<feature type="compositionally biased region" description="Basic residues" evidence="1">
    <location>
        <begin position="10"/>
        <end position="19"/>
    </location>
</feature>
<feature type="compositionally biased region" description="Polar residues" evidence="1">
    <location>
        <begin position="62"/>
        <end position="76"/>
    </location>
</feature>
<evidence type="ECO:0000313" key="3">
    <source>
        <dbReference type="Proteomes" id="UP000256710"/>
    </source>
</evidence>
<feature type="region of interest" description="Disordered" evidence="1">
    <location>
        <begin position="1"/>
        <end position="76"/>
    </location>
</feature>
<sequence>MLADTEPPRRRERSRRRPRLGGEIKIEPVRCAAPPSPWQPPPAVRVGTLSRARAERSQRAQGPQSVSRQVTALPSF</sequence>
<dbReference type="Proteomes" id="UP000256710">
    <property type="component" value="Unassembled WGS sequence"/>
</dbReference>
<keyword evidence="3" id="KW-1185">Reference proteome</keyword>
<reference evidence="2 3" key="1">
    <citation type="submission" date="2018-01" db="EMBL/GenBank/DDBJ databases">
        <authorList>
            <person name="Clerissi C."/>
        </authorList>
    </citation>
    <scope>NUCLEOTIDE SEQUENCE [LARGE SCALE GENOMIC DNA]</scope>
    <source>
        <strain evidence="2">Cupriavidus taiwanensis STM 6082</strain>
    </source>
</reference>
<proteinExistence type="predicted"/>
<evidence type="ECO:0000313" key="2">
    <source>
        <dbReference type="EMBL" id="SOZ37093.1"/>
    </source>
</evidence>
<comment type="caution">
    <text evidence="2">The sequence shown here is derived from an EMBL/GenBank/DDBJ whole genome shotgun (WGS) entry which is preliminary data.</text>
</comment>
<organism evidence="2 3">
    <name type="scientific">Cupriavidus neocaledonicus</name>
    <dbReference type="NCBI Taxonomy" id="1040979"/>
    <lineage>
        <taxon>Bacteria</taxon>
        <taxon>Pseudomonadati</taxon>
        <taxon>Pseudomonadota</taxon>
        <taxon>Betaproteobacteria</taxon>
        <taxon>Burkholderiales</taxon>
        <taxon>Burkholderiaceae</taxon>
        <taxon>Cupriavidus</taxon>
    </lineage>
</organism>
<evidence type="ECO:0000256" key="1">
    <source>
        <dbReference type="SAM" id="MobiDB-lite"/>
    </source>
</evidence>
<gene>
    <name evidence="2" type="ORF">CBM2605_A60337</name>
</gene>
<dbReference type="EMBL" id="OFTC01000028">
    <property type="protein sequence ID" value="SOZ37093.1"/>
    <property type="molecule type" value="Genomic_DNA"/>
</dbReference>
<feature type="compositionally biased region" description="Pro residues" evidence="1">
    <location>
        <begin position="34"/>
        <end position="43"/>
    </location>
</feature>
<protein>
    <submittedName>
        <fullName evidence="2">Uncharacterized protein</fullName>
    </submittedName>
</protein>
<accession>A0ABY1V3M5</accession>
<name>A0ABY1V3M5_9BURK</name>